<proteinExistence type="predicted"/>
<evidence type="ECO:0000313" key="1">
    <source>
        <dbReference type="EMBL" id="MFD6796454.1"/>
    </source>
</evidence>
<dbReference type="Proteomes" id="UP001598673">
    <property type="component" value="Unassembled WGS sequence"/>
</dbReference>
<dbReference type="Gene3D" id="1.20.1090.10">
    <property type="entry name" value="Dehydroquinate synthase-like - alpha domain"/>
    <property type="match status" value="1"/>
</dbReference>
<protein>
    <submittedName>
        <fullName evidence="1">Iron-containing alcohol dehydrogenase</fullName>
    </submittedName>
</protein>
<feature type="non-terminal residue" evidence="1">
    <location>
        <position position="79"/>
    </location>
</feature>
<dbReference type="RefSeq" id="WP_377541215.1">
    <property type="nucleotide sequence ID" value="NZ_JBHXCV010000021.1"/>
</dbReference>
<comment type="caution">
    <text evidence="1">The sequence shown here is derived from an EMBL/GenBank/DDBJ whole genome shotgun (WGS) entry which is preliminary data.</text>
</comment>
<organism evidence="1 2">
    <name type="scientific">Prauserella salsuginis</name>
    <dbReference type="NCBI Taxonomy" id="387889"/>
    <lineage>
        <taxon>Bacteria</taxon>
        <taxon>Bacillati</taxon>
        <taxon>Actinomycetota</taxon>
        <taxon>Actinomycetes</taxon>
        <taxon>Pseudonocardiales</taxon>
        <taxon>Pseudonocardiaceae</taxon>
        <taxon>Prauserella</taxon>
        <taxon>Prauserella salsuginis group</taxon>
    </lineage>
</organism>
<reference evidence="1 2" key="1">
    <citation type="submission" date="2024-09" db="EMBL/GenBank/DDBJ databases">
        <title>The Natural Products Discovery Center: Release of the First 8490 Sequenced Strains for Exploring Actinobacteria Biosynthetic Diversity.</title>
        <authorList>
            <person name="Kalkreuter E."/>
            <person name="Kautsar S.A."/>
            <person name="Yang D."/>
            <person name="Bader C.D."/>
            <person name="Teijaro C.N."/>
            <person name="Fluegel L."/>
            <person name="Davis C.M."/>
            <person name="Simpson J.R."/>
            <person name="Lauterbach L."/>
            <person name="Steele A.D."/>
            <person name="Gui C."/>
            <person name="Meng S."/>
            <person name="Li G."/>
            <person name="Viehrig K."/>
            <person name="Ye F."/>
            <person name="Su P."/>
            <person name="Kiefer A.F."/>
            <person name="Nichols A."/>
            <person name="Cepeda A.J."/>
            <person name="Yan W."/>
            <person name="Fan B."/>
            <person name="Jiang Y."/>
            <person name="Adhikari A."/>
            <person name="Zheng C.-J."/>
            <person name="Schuster L."/>
            <person name="Cowan T.M."/>
            <person name="Smanski M.J."/>
            <person name="Chevrette M.G."/>
            <person name="De Carvalho L.P.S."/>
            <person name="Shen B."/>
        </authorList>
    </citation>
    <scope>NUCLEOTIDE SEQUENCE [LARGE SCALE GENOMIC DNA]</scope>
    <source>
        <strain evidence="1 2">NPDC060353</strain>
    </source>
</reference>
<dbReference type="EMBL" id="JBHXCV010000021">
    <property type="protein sequence ID" value="MFD6796454.1"/>
    <property type="molecule type" value="Genomic_DNA"/>
</dbReference>
<dbReference type="SUPFAM" id="SSF56796">
    <property type="entry name" value="Dehydroquinate synthase-like"/>
    <property type="match status" value="1"/>
</dbReference>
<sequence>MVVGVVVDGVGSGFGFEVVLLGVGLSVVDLDVIKDAPARFVRAGIGDAISNISAVADWELSHRLNGEPVDGLAAAMART</sequence>
<evidence type="ECO:0000313" key="2">
    <source>
        <dbReference type="Proteomes" id="UP001598673"/>
    </source>
</evidence>
<name>A0ABW6GB80_9PSEU</name>
<keyword evidence="2" id="KW-1185">Reference proteome</keyword>
<accession>A0ABW6GB80</accession>
<gene>
    <name evidence="1" type="ORF">ACFWGY_24275</name>
</gene>